<dbReference type="InterPro" id="IPR013083">
    <property type="entry name" value="Znf_RING/FYVE/PHD"/>
</dbReference>
<evidence type="ECO:0000313" key="10">
    <source>
        <dbReference type="Proteomes" id="UP000078561"/>
    </source>
</evidence>
<dbReference type="InterPro" id="IPR051826">
    <property type="entry name" value="E3_ubiquitin-ligase_domain"/>
</dbReference>
<evidence type="ECO:0000256" key="4">
    <source>
        <dbReference type="ARBA" id="ARBA00023136"/>
    </source>
</evidence>
<keyword evidence="5" id="KW-0863">Zinc-finger</keyword>
<dbReference type="GO" id="GO:0006511">
    <property type="term" value="P:ubiquitin-dependent protein catabolic process"/>
    <property type="evidence" value="ECO:0007669"/>
    <property type="project" value="TreeGrafter"/>
</dbReference>
<feature type="region of interest" description="Disordered" evidence="6">
    <location>
        <begin position="347"/>
        <end position="366"/>
    </location>
</feature>
<dbReference type="Proteomes" id="UP000078561">
    <property type="component" value="Unassembled WGS sequence"/>
</dbReference>
<dbReference type="GO" id="GO:0005737">
    <property type="term" value="C:cytoplasm"/>
    <property type="evidence" value="ECO:0007669"/>
    <property type="project" value="TreeGrafter"/>
</dbReference>
<protein>
    <recommendedName>
        <fullName evidence="8">RING-type domain-containing protein</fullName>
    </recommendedName>
</protein>
<evidence type="ECO:0000313" key="9">
    <source>
        <dbReference type="EMBL" id="SAL95444.1"/>
    </source>
</evidence>
<keyword evidence="10" id="KW-1185">Reference proteome</keyword>
<dbReference type="STRING" id="4829.A0A163IUM8"/>
<evidence type="ECO:0000256" key="5">
    <source>
        <dbReference type="PROSITE-ProRule" id="PRU00175"/>
    </source>
</evidence>
<evidence type="ECO:0000256" key="1">
    <source>
        <dbReference type="ARBA" id="ARBA00004370"/>
    </source>
</evidence>
<dbReference type="AlphaFoldDB" id="A0A163IUM8"/>
<dbReference type="CDD" id="cd16454">
    <property type="entry name" value="RING-H2_PA-TM-RING"/>
    <property type="match status" value="1"/>
</dbReference>
<dbReference type="OrthoDB" id="8062037at2759"/>
<feature type="domain" description="RING-type" evidence="8">
    <location>
        <begin position="294"/>
        <end position="336"/>
    </location>
</feature>
<feature type="compositionally biased region" description="Polar residues" evidence="6">
    <location>
        <begin position="387"/>
        <end position="404"/>
    </location>
</feature>
<gene>
    <name evidence="9" type="primary">ABSGL_00773.1 scaffold 958</name>
</gene>
<dbReference type="InParanoid" id="A0A163IUM8"/>
<dbReference type="SUPFAM" id="SSF52025">
    <property type="entry name" value="PA domain"/>
    <property type="match status" value="1"/>
</dbReference>
<reference evidence="9" key="1">
    <citation type="submission" date="2016-04" db="EMBL/GenBank/DDBJ databases">
        <authorList>
            <person name="Evans L.H."/>
            <person name="Alamgir A."/>
            <person name="Owens N."/>
            <person name="Weber N.D."/>
            <person name="Virtaneva K."/>
            <person name="Barbian K."/>
            <person name="Babar A."/>
            <person name="Rosenke K."/>
        </authorList>
    </citation>
    <scope>NUCLEOTIDE SEQUENCE [LARGE SCALE GENOMIC DNA]</scope>
    <source>
        <strain evidence="9">CBS 101.48</strain>
    </source>
</reference>
<keyword evidence="5" id="KW-0862">Zinc</keyword>
<dbReference type="PANTHER" id="PTHR22765">
    <property type="entry name" value="RING FINGER AND PROTEASE ASSOCIATED DOMAIN-CONTAINING"/>
    <property type="match status" value="1"/>
</dbReference>
<dbReference type="Pfam" id="PF02225">
    <property type="entry name" value="PA"/>
    <property type="match status" value="1"/>
</dbReference>
<feature type="transmembrane region" description="Helical" evidence="7">
    <location>
        <begin position="149"/>
        <end position="170"/>
    </location>
</feature>
<dbReference type="PROSITE" id="PS50089">
    <property type="entry name" value="ZF_RING_2"/>
    <property type="match status" value="1"/>
</dbReference>
<dbReference type="SUPFAM" id="SSF57850">
    <property type="entry name" value="RING/U-box"/>
    <property type="match status" value="1"/>
</dbReference>
<sequence length="480" mass="53387">MIITLSPPIQHNPMHLDLGYGILYDRQLSCQQNTSNAVPDLLMSGQPKIALVKQGGCSLTDKAWYSQRDNAVAVIVYANVPFDNVPTLTVGDSIKIPLYYVDLELGQTLLRLLQQPSPVTQAATNVTSQAAVKVVLYPFIGGFPTAWEFILIIVVALLALSFLVSMGMHWHLWRIRRRQRTVYETGLAMGTISGGGGHPEKKVLDPSLLALFPTRIVGTDAEQLETAPKLNRRNSTLSLRTERALENAEALASTIIHSKRVSTPPPEDQPNETTAATAIDMDPPRQQEDEQEACVICLDEFGLGESVRKLPCGHEYHCECIDPWLTIKSASCPLCKYDCSMDIPKQDQEQQQQQQQEVGATDAASTGGSSIFSLSFIRRHMDEDSTVPRSTTPLSTHSHVSSFGPTIPADQAEAFSRSWMARSLPRNMRRQIDLAAQAQREQVMTLPARMTVPQEQQQQQQPDQHTRRFFNSLPFRRTTG</sequence>
<dbReference type="InterPro" id="IPR003137">
    <property type="entry name" value="PA_domain"/>
</dbReference>
<dbReference type="GO" id="GO:0016020">
    <property type="term" value="C:membrane"/>
    <property type="evidence" value="ECO:0007669"/>
    <property type="project" value="UniProtKB-SubCell"/>
</dbReference>
<comment type="subcellular location">
    <subcellularLocation>
        <location evidence="1">Membrane</location>
    </subcellularLocation>
</comment>
<organism evidence="9">
    <name type="scientific">Absidia glauca</name>
    <name type="common">Pin mould</name>
    <dbReference type="NCBI Taxonomy" id="4829"/>
    <lineage>
        <taxon>Eukaryota</taxon>
        <taxon>Fungi</taxon>
        <taxon>Fungi incertae sedis</taxon>
        <taxon>Mucoromycota</taxon>
        <taxon>Mucoromycotina</taxon>
        <taxon>Mucoromycetes</taxon>
        <taxon>Mucorales</taxon>
        <taxon>Cunninghamellaceae</taxon>
        <taxon>Absidia</taxon>
    </lineage>
</organism>
<dbReference type="CDD" id="cd00538">
    <property type="entry name" value="PA"/>
    <property type="match status" value="1"/>
</dbReference>
<dbReference type="InterPro" id="IPR001841">
    <property type="entry name" value="Znf_RING"/>
</dbReference>
<feature type="region of interest" description="Disordered" evidence="6">
    <location>
        <begin position="383"/>
        <end position="405"/>
    </location>
</feature>
<dbReference type="GO" id="GO:0061630">
    <property type="term" value="F:ubiquitin protein ligase activity"/>
    <property type="evidence" value="ECO:0007669"/>
    <property type="project" value="TreeGrafter"/>
</dbReference>
<keyword evidence="4 7" id="KW-0472">Membrane</keyword>
<dbReference type="OMA" id="GHEYHCE"/>
<feature type="region of interest" description="Disordered" evidence="6">
    <location>
        <begin position="453"/>
        <end position="480"/>
    </location>
</feature>
<evidence type="ECO:0000256" key="2">
    <source>
        <dbReference type="ARBA" id="ARBA00022692"/>
    </source>
</evidence>
<accession>A0A163IUM8</accession>
<proteinExistence type="predicted"/>
<evidence type="ECO:0000259" key="8">
    <source>
        <dbReference type="PROSITE" id="PS50089"/>
    </source>
</evidence>
<dbReference type="GO" id="GO:0008270">
    <property type="term" value="F:zinc ion binding"/>
    <property type="evidence" value="ECO:0007669"/>
    <property type="project" value="UniProtKB-KW"/>
</dbReference>
<dbReference type="InterPro" id="IPR046450">
    <property type="entry name" value="PA_dom_sf"/>
</dbReference>
<dbReference type="Gene3D" id="3.50.30.30">
    <property type="match status" value="1"/>
</dbReference>
<name>A0A163IUM8_ABSGL</name>
<dbReference type="SMART" id="SM00184">
    <property type="entry name" value="RING"/>
    <property type="match status" value="1"/>
</dbReference>
<dbReference type="EMBL" id="LT550334">
    <property type="protein sequence ID" value="SAL95444.1"/>
    <property type="molecule type" value="Genomic_DNA"/>
</dbReference>
<keyword evidence="5" id="KW-0479">Metal-binding</keyword>
<keyword evidence="2 7" id="KW-0812">Transmembrane</keyword>
<feature type="compositionally biased region" description="Low complexity" evidence="6">
    <location>
        <begin position="453"/>
        <end position="463"/>
    </location>
</feature>
<evidence type="ECO:0000256" key="6">
    <source>
        <dbReference type="SAM" id="MobiDB-lite"/>
    </source>
</evidence>
<evidence type="ECO:0000256" key="3">
    <source>
        <dbReference type="ARBA" id="ARBA00022989"/>
    </source>
</evidence>
<dbReference type="Pfam" id="PF13639">
    <property type="entry name" value="zf-RING_2"/>
    <property type="match status" value="1"/>
</dbReference>
<dbReference type="PANTHER" id="PTHR22765:SF434">
    <property type="entry name" value="GB|AAD18119.1-RELATED"/>
    <property type="match status" value="1"/>
</dbReference>
<dbReference type="Gene3D" id="3.30.40.10">
    <property type="entry name" value="Zinc/RING finger domain, C3HC4 (zinc finger)"/>
    <property type="match status" value="1"/>
</dbReference>
<keyword evidence="3 7" id="KW-1133">Transmembrane helix</keyword>
<evidence type="ECO:0000256" key="7">
    <source>
        <dbReference type="SAM" id="Phobius"/>
    </source>
</evidence>